<dbReference type="Gene3D" id="1.10.510.10">
    <property type="entry name" value="Transferase(Phosphotransferase) domain 1"/>
    <property type="match status" value="1"/>
</dbReference>
<keyword evidence="3 10" id="KW-0812">Transmembrane</keyword>
<dbReference type="AlphaFoldDB" id="A0AAW1N7U3"/>
<dbReference type="InterPro" id="IPR008271">
    <property type="entry name" value="Ser/Thr_kinase_AS"/>
</dbReference>
<dbReference type="Pfam" id="PF00069">
    <property type="entry name" value="Pkinase"/>
    <property type="match status" value="1"/>
</dbReference>
<evidence type="ECO:0000256" key="8">
    <source>
        <dbReference type="ARBA" id="ARBA00023170"/>
    </source>
</evidence>
<dbReference type="InterPro" id="IPR001611">
    <property type="entry name" value="Leu-rich_rpt"/>
</dbReference>
<dbReference type="SMART" id="SM00220">
    <property type="entry name" value="S_TKc"/>
    <property type="match status" value="1"/>
</dbReference>
<keyword evidence="8" id="KW-0675">Receptor</keyword>
<evidence type="ECO:0000256" key="2">
    <source>
        <dbReference type="ARBA" id="ARBA00022614"/>
    </source>
</evidence>
<evidence type="ECO:0000256" key="11">
    <source>
        <dbReference type="SAM" id="SignalP"/>
    </source>
</evidence>
<evidence type="ECO:0000256" key="6">
    <source>
        <dbReference type="ARBA" id="ARBA00022989"/>
    </source>
</evidence>
<evidence type="ECO:0000313" key="14">
    <source>
        <dbReference type="Proteomes" id="UP001443914"/>
    </source>
</evidence>
<feature type="signal peptide" evidence="11">
    <location>
        <begin position="1"/>
        <end position="25"/>
    </location>
</feature>
<protein>
    <recommendedName>
        <fullName evidence="12">Protein kinase domain-containing protein</fullName>
    </recommendedName>
</protein>
<name>A0AAW1N7U3_SAPOF</name>
<keyword evidence="2" id="KW-0433">Leucine-rich repeat</keyword>
<dbReference type="GO" id="GO:0004672">
    <property type="term" value="F:protein kinase activity"/>
    <property type="evidence" value="ECO:0007669"/>
    <property type="project" value="InterPro"/>
</dbReference>
<evidence type="ECO:0000259" key="12">
    <source>
        <dbReference type="PROSITE" id="PS50011"/>
    </source>
</evidence>
<comment type="caution">
    <text evidence="13">The sequence shown here is derived from an EMBL/GenBank/DDBJ whole genome shotgun (WGS) entry which is preliminary data.</text>
</comment>
<dbReference type="PANTHER" id="PTHR48006:SF92">
    <property type="entry name" value="LRR RECEPTOR-LIKE SERINE_THREONINE-PROTEIN KINASE GSO1"/>
    <property type="match status" value="1"/>
</dbReference>
<evidence type="ECO:0000256" key="1">
    <source>
        <dbReference type="ARBA" id="ARBA00004479"/>
    </source>
</evidence>
<keyword evidence="4 11" id="KW-0732">Signal</keyword>
<dbReference type="EMBL" id="JBDFQZ010000001">
    <property type="protein sequence ID" value="KAK9757231.1"/>
    <property type="molecule type" value="Genomic_DNA"/>
</dbReference>
<dbReference type="Gene3D" id="3.30.200.20">
    <property type="entry name" value="Phosphorylase Kinase, domain 1"/>
    <property type="match status" value="1"/>
</dbReference>
<feature type="chain" id="PRO_5043901067" description="Protein kinase domain-containing protein" evidence="11">
    <location>
        <begin position="26"/>
        <end position="585"/>
    </location>
</feature>
<gene>
    <name evidence="13" type="ORF">RND81_01G150200</name>
</gene>
<dbReference type="InterPro" id="IPR000719">
    <property type="entry name" value="Prot_kinase_dom"/>
</dbReference>
<evidence type="ECO:0000256" key="3">
    <source>
        <dbReference type="ARBA" id="ARBA00022692"/>
    </source>
</evidence>
<organism evidence="13 14">
    <name type="scientific">Saponaria officinalis</name>
    <name type="common">Common soapwort</name>
    <name type="synonym">Lychnis saponaria</name>
    <dbReference type="NCBI Taxonomy" id="3572"/>
    <lineage>
        <taxon>Eukaryota</taxon>
        <taxon>Viridiplantae</taxon>
        <taxon>Streptophyta</taxon>
        <taxon>Embryophyta</taxon>
        <taxon>Tracheophyta</taxon>
        <taxon>Spermatophyta</taxon>
        <taxon>Magnoliopsida</taxon>
        <taxon>eudicotyledons</taxon>
        <taxon>Gunneridae</taxon>
        <taxon>Pentapetalae</taxon>
        <taxon>Caryophyllales</taxon>
        <taxon>Caryophyllaceae</taxon>
        <taxon>Caryophylleae</taxon>
        <taxon>Saponaria</taxon>
    </lineage>
</organism>
<dbReference type="Proteomes" id="UP001443914">
    <property type="component" value="Unassembled WGS sequence"/>
</dbReference>
<keyword evidence="6 10" id="KW-1133">Transmembrane helix</keyword>
<dbReference type="PANTHER" id="PTHR48006">
    <property type="entry name" value="LEUCINE-RICH REPEAT-CONTAINING PROTEIN DDB_G0281931-RELATED"/>
    <property type="match status" value="1"/>
</dbReference>
<evidence type="ECO:0000313" key="13">
    <source>
        <dbReference type="EMBL" id="KAK9757231.1"/>
    </source>
</evidence>
<dbReference type="InterPro" id="IPR011009">
    <property type="entry name" value="Kinase-like_dom_sf"/>
</dbReference>
<evidence type="ECO:0000256" key="4">
    <source>
        <dbReference type="ARBA" id="ARBA00022729"/>
    </source>
</evidence>
<dbReference type="SUPFAM" id="SSF52058">
    <property type="entry name" value="L domain-like"/>
    <property type="match status" value="1"/>
</dbReference>
<evidence type="ECO:0000256" key="5">
    <source>
        <dbReference type="ARBA" id="ARBA00022737"/>
    </source>
</evidence>
<feature type="domain" description="Protein kinase" evidence="12">
    <location>
        <begin position="290"/>
        <end position="585"/>
    </location>
</feature>
<sequence>MKLNSNKLNFSIFLIFSAFVFYARAKLDLDRSDSNAFKIIQSDLGVYDHHPSFCAAPCNCLAVSCESRIFSLKITRIVYDNKQLDGSVGPEIGLLSELRELILASNYLVGRLPREIVDCRKLEVLNLRNNLFSGNVPSEISKLVNLRLIDLSGNRFSGDLTFLKYFPNLETLSLTENLFSGKIPSSVRPFHTLHLDISVNDSTRRILSSSRGASEVSHIEHESKKTLATWLIGLVLGGGLGFFSGLTISVFVKVGMRLTRGRENSYGIQIFSSLIKKAEFLAFLEKDDGVSGLQVIGKGGCGEVYKAELPGSNGKLIAIKKITHSSDDGEDVNEGDSRVLSSNLRQIRAEIKTIGRIRHCNVLPLLAHVSRPDCHYLVYDFLKNGSLQDKMAQIVEGNSTEFDWLTRYKIALGVATGIEYLHMNNSPRIVHRDLKPGNILLDDEMEPRISDFGLAKEMGIGKSHVSTLKVVGTLGYIAPEYHQTYRFTEKSDVYSFGVVLGSLVIGKLPCDEFFQDTEEMHLVTWMRNVMNSEDPTAAVDPTMRGNGYEEQMLQVLRIACFCTVEDPKERPNGKDIRCMLSQISH</sequence>
<keyword evidence="9" id="KW-0325">Glycoprotein</keyword>
<dbReference type="InterPro" id="IPR032675">
    <property type="entry name" value="LRR_dom_sf"/>
</dbReference>
<dbReference type="InterPro" id="IPR051824">
    <property type="entry name" value="LRR_Rcpt-Like_S/T_Kinase"/>
</dbReference>
<comment type="subcellular location">
    <subcellularLocation>
        <location evidence="1">Membrane</location>
        <topology evidence="1">Single-pass type I membrane protein</topology>
    </subcellularLocation>
</comment>
<keyword evidence="7 10" id="KW-0472">Membrane</keyword>
<keyword evidence="14" id="KW-1185">Reference proteome</keyword>
<evidence type="ECO:0000256" key="9">
    <source>
        <dbReference type="ARBA" id="ARBA00023180"/>
    </source>
</evidence>
<keyword evidence="5" id="KW-0677">Repeat</keyword>
<dbReference type="GO" id="GO:0016020">
    <property type="term" value="C:membrane"/>
    <property type="evidence" value="ECO:0007669"/>
    <property type="project" value="UniProtKB-SubCell"/>
</dbReference>
<dbReference type="FunFam" id="1.10.510.10:FF:000479">
    <property type="entry name" value="Leucine-rich repeat receptor-like protein kinase"/>
    <property type="match status" value="1"/>
</dbReference>
<dbReference type="Gene3D" id="3.80.10.10">
    <property type="entry name" value="Ribonuclease Inhibitor"/>
    <property type="match status" value="1"/>
</dbReference>
<accession>A0AAW1N7U3</accession>
<reference evidence="13" key="1">
    <citation type="submission" date="2024-03" db="EMBL/GenBank/DDBJ databases">
        <title>WGS assembly of Saponaria officinalis var. Norfolk2.</title>
        <authorList>
            <person name="Jenkins J."/>
            <person name="Shu S."/>
            <person name="Grimwood J."/>
            <person name="Barry K."/>
            <person name="Goodstein D."/>
            <person name="Schmutz J."/>
            <person name="Leebens-Mack J."/>
            <person name="Osbourn A."/>
        </authorList>
    </citation>
    <scope>NUCLEOTIDE SEQUENCE [LARGE SCALE GENOMIC DNA]</scope>
    <source>
        <strain evidence="13">JIC</strain>
    </source>
</reference>
<evidence type="ECO:0000256" key="10">
    <source>
        <dbReference type="SAM" id="Phobius"/>
    </source>
</evidence>
<dbReference type="Pfam" id="PF00560">
    <property type="entry name" value="LRR_1"/>
    <property type="match status" value="1"/>
</dbReference>
<evidence type="ECO:0000256" key="7">
    <source>
        <dbReference type="ARBA" id="ARBA00023136"/>
    </source>
</evidence>
<dbReference type="GO" id="GO:0005524">
    <property type="term" value="F:ATP binding"/>
    <property type="evidence" value="ECO:0007669"/>
    <property type="project" value="InterPro"/>
</dbReference>
<dbReference type="PROSITE" id="PS50011">
    <property type="entry name" value="PROTEIN_KINASE_DOM"/>
    <property type="match status" value="1"/>
</dbReference>
<proteinExistence type="predicted"/>
<dbReference type="PROSITE" id="PS00108">
    <property type="entry name" value="PROTEIN_KINASE_ST"/>
    <property type="match status" value="1"/>
</dbReference>
<feature type="transmembrane region" description="Helical" evidence="10">
    <location>
        <begin position="227"/>
        <end position="252"/>
    </location>
</feature>
<dbReference type="SUPFAM" id="SSF56112">
    <property type="entry name" value="Protein kinase-like (PK-like)"/>
    <property type="match status" value="1"/>
</dbReference>
<dbReference type="Pfam" id="PF13855">
    <property type="entry name" value="LRR_8"/>
    <property type="match status" value="1"/>
</dbReference>